<name>Q0UZD1_PHANO</name>
<evidence type="ECO:0008006" key="7">
    <source>
        <dbReference type="Google" id="ProtNLM"/>
    </source>
</evidence>
<dbReference type="InterPro" id="IPR007015">
    <property type="entry name" value="DNA_pol_V/MYBBP1A"/>
</dbReference>
<sequence>MGDKNYRKRTRDPVQSDQKNEAPVKRRRQLSEEQIKLSKLYDDLAAESDDVRFDAAKELILKFSPGNQPAAKDVETALGRLIKGLCSQRKAARVGFSLTLTELLREIFGQREITIEGLDLDVASLIKLVEEKTKVEGNVPGRERRDHLIGKLFGYKAVLQSSIVIEPELSMVCWNKLLDHIYGMARDVPWLREECGMVLVEAAKSLRGRKEYEECAKEMIGRLSAFKLTSIPEAVAIWLTVQVDYGDVLPDGVWHSKDPLSKKERPRLAKILKENYQGAQEDGSGEPVKSGVASPNPTFAWNLVLSEILRRDGQITGAKQESSKTEFPQFWIDTVDSEYAMLFLGNINSQTIGNLFASTSSHERKAWGFKLLSSMIIQVPESALPSLFSPNLMRTLINQSKKEDRFLHSAALAALNSIQAKIQHEPKSALPIFVALSSKHGSIDFDKITKTKTLEQILSVAEDDVLKKIVRHLNSLILRPETEEQAIADSRRQNIADLLLNTIKHYRRYEEASDDLAEKDGWLYKTLEVFVEYAYFVPSQSAKTSKVPLPALSDRTRQIFQERLSSCLTKLLSVDVGSRSTFALTIVGMIRSKNASSKSLDLAFKADESVTKTLEKASQTLDAISAKGSIAGNKMAAEGFILLYSLTLLQVYNGEGDAVMMLDDLDVSRKSMLKKAKGTAEEGSDVFVEIVLSFLGNPRTLFRKIGEEALSIFASEITAEGLSSLTDILDTEENVEGQKELFNNQEDENEEDDGSSDDSEADSDVEMVDGEDEGSEKDESEDSDDTSDEDASGSDDGSEDDAELTQFNNLLAMTLQTSKPDVDGEAAEDTSDESDMDDEQMMALDPHLSQIFKQRSQVTSKKKDREDAKQNVVQFKAKVLDLLAIYLEKQYSNPLTLNVLLPIVRRTRASANKQLAEKASKMLKTFFDSRNKHKAPLPKPDDLDSVWDVLKEIHEEAKLGGGAKIHADACSSASLHVVKILIGLDKEHYAGVVDVYAATQKEWFMNKKSPLQPMLFTAFQNWSLNARQQGR</sequence>
<feature type="region of interest" description="Disordered" evidence="4">
    <location>
        <begin position="1"/>
        <end position="29"/>
    </location>
</feature>
<dbReference type="SUPFAM" id="SSF48371">
    <property type="entry name" value="ARM repeat"/>
    <property type="match status" value="1"/>
</dbReference>
<organism evidence="5 6">
    <name type="scientific">Phaeosphaeria nodorum (strain SN15 / ATCC MYA-4574 / FGSC 10173)</name>
    <name type="common">Glume blotch fungus</name>
    <name type="synonym">Parastagonospora nodorum</name>
    <dbReference type="NCBI Taxonomy" id="321614"/>
    <lineage>
        <taxon>Eukaryota</taxon>
        <taxon>Fungi</taxon>
        <taxon>Dikarya</taxon>
        <taxon>Ascomycota</taxon>
        <taxon>Pezizomycotina</taxon>
        <taxon>Dothideomycetes</taxon>
        <taxon>Pleosporomycetidae</taxon>
        <taxon>Pleosporales</taxon>
        <taxon>Pleosporineae</taxon>
        <taxon>Phaeosphaeriaceae</taxon>
        <taxon>Parastagonospora</taxon>
    </lineage>
</organism>
<dbReference type="PANTHER" id="PTHR13213:SF2">
    <property type="entry name" value="MYB-BINDING PROTEIN 1A"/>
    <property type="match status" value="1"/>
</dbReference>
<reference evidence="6" key="1">
    <citation type="journal article" date="2007" name="Plant Cell">
        <title>Dothideomycete-plant interactions illuminated by genome sequencing and EST analysis of the wheat pathogen Stagonospora nodorum.</title>
        <authorList>
            <person name="Hane J.K."/>
            <person name="Lowe R.G."/>
            <person name="Solomon P.S."/>
            <person name="Tan K.C."/>
            <person name="Schoch C.L."/>
            <person name="Spatafora J.W."/>
            <person name="Crous P.W."/>
            <person name="Kodira C."/>
            <person name="Birren B.W."/>
            <person name="Galagan J.E."/>
            <person name="Torriani S.F."/>
            <person name="McDonald B.A."/>
            <person name="Oliver R.P."/>
        </authorList>
    </citation>
    <scope>NUCLEOTIDE SEQUENCE [LARGE SCALE GENOMIC DNA]</scope>
    <source>
        <strain evidence="6">SN15 / ATCC MYA-4574 / FGSC 10173</strain>
    </source>
</reference>
<dbReference type="Pfam" id="PF04931">
    <property type="entry name" value="DNA_pol_phi"/>
    <property type="match status" value="1"/>
</dbReference>
<dbReference type="Proteomes" id="UP000001055">
    <property type="component" value="Unassembled WGS sequence"/>
</dbReference>
<dbReference type="GO" id="GO:0006355">
    <property type="term" value="P:regulation of DNA-templated transcription"/>
    <property type="evidence" value="ECO:0007669"/>
    <property type="project" value="InterPro"/>
</dbReference>
<dbReference type="GO" id="GO:0000182">
    <property type="term" value="F:rDNA binding"/>
    <property type="evidence" value="ECO:0000318"/>
    <property type="project" value="GO_Central"/>
</dbReference>
<dbReference type="RefSeq" id="XP_001793476.1">
    <property type="nucleotide sequence ID" value="XM_001793424.1"/>
</dbReference>
<evidence type="ECO:0000256" key="2">
    <source>
        <dbReference type="ARBA" id="ARBA00006809"/>
    </source>
</evidence>
<dbReference type="eggNOG" id="KOG1926">
    <property type="taxonomic scope" value="Eukaryota"/>
</dbReference>
<dbReference type="PANTHER" id="PTHR13213">
    <property type="entry name" value="MYB-BINDING PROTEIN 1A FAMILY MEMBER"/>
    <property type="match status" value="1"/>
</dbReference>
<dbReference type="HOGENOM" id="CLU_005212_1_0_1"/>
<dbReference type="EMBL" id="CH445328">
    <property type="protein sequence ID" value="EAT89614.2"/>
    <property type="molecule type" value="Genomic_DNA"/>
</dbReference>
<dbReference type="InterPro" id="IPR016024">
    <property type="entry name" value="ARM-type_fold"/>
</dbReference>
<feature type="compositionally biased region" description="Acidic residues" evidence="4">
    <location>
        <begin position="823"/>
        <end position="837"/>
    </location>
</feature>
<evidence type="ECO:0000256" key="1">
    <source>
        <dbReference type="ARBA" id="ARBA00004123"/>
    </source>
</evidence>
<comment type="subcellular location">
    <subcellularLocation>
        <location evidence="1">Nucleus</location>
    </subcellularLocation>
</comment>
<evidence type="ECO:0000256" key="4">
    <source>
        <dbReference type="SAM" id="MobiDB-lite"/>
    </source>
</evidence>
<keyword evidence="3" id="KW-0539">Nucleus</keyword>
<protein>
    <recommendedName>
        <fullName evidence="7">DNA polymerase V</fullName>
    </recommendedName>
</protein>
<dbReference type="GeneID" id="5970333"/>
<dbReference type="AlphaFoldDB" id="Q0UZD1"/>
<feature type="compositionally biased region" description="Acidic residues" evidence="4">
    <location>
        <begin position="745"/>
        <end position="801"/>
    </location>
</feature>
<dbReference type="GO" id="GO:0005730">
    <property type="term" value="C:nucleolus"/>
    <property type="evidence" value="ECO:0000318"/>
    <property type="project" value="GO_Central"/>
</dbReference>
<evidence type="ECO:0000256" key="3">
    <source>
        <dbReference type="ARBA" id="ARBA00023242"/>
    </source>
</evidence>
<dbReference type="FunCoup" id="Q0UZD1">
    <property type="interactions" value="318"/>
</dbReference>
<gene>
    <name evidence="5" type="ORF">SNOG_02883</name>
</gene>
<dbReference type="InParanoid" id="Q0UZD1"/>
<dbReference type="KEGG" id="pno:SNOG_02883"/>
<comment type="similarity">
    <text evidence="2">Belongs to the MYBBP1A family.</text>
</comment>
<feature type="region of interest" description="Disordered" evidence="4">
    <location>
        <begin position="741"/>
        <end position="801"/>
    </location>
</feature>
<proteinExistence type="inferred from homology"/>
<evidence type="ECO:0000313" key="6">
    <source>
        <dbReference type="Proteomes" id="UP000001055"/>
    </source>
</evidence>
<dbReference type="VEuPathDB" id="FungiDB:JI435_028830"/>
<accession>Q0UZD1</accession>
<feature type="region of interest" description="Disordered" evidence="4">
    <location>
        <begin position="815"/>
        <end position="837"/>
    </location>
</feature>
<dbReference type="STRING" id="321614.Q0UZD1"/>
<evidence type="ECO:0000313" key="5">
    <source>
        <dbReference type="EMBL" id="EAT89614.2"/>
    </source>
</evidence>